<protein>
    <submittedName>
        <fullName evidence="1">M3 family metallopeptidase</fullName>
    </submittedName>
</protein>
<sequence>MSRTQKNTLVLIVNLKVYIVGLVILLTSMVNTAAYAAVSPVPLLVEQCLRYSFPTSAVSADSNTNAIALERGFIGFFNINDRINYYRLFPISSADRELLLQCQLYLADELHLYLNSDEFQAMQFSFASNNEPSIKALLNRINQLAKYKKSAAFKAQLHTAQATFKQQVSSKALSLNIVDKQCQLQSSDNTNEPATSFIGSLANYLIKQPSEHCRQRVWQAYQSRAAIKNKMALDTILSLRQQQAEQAGYSHYSDFVIDSQLLNSIAAVEHFLQSSTQNIGIAPWNLGYQLSKAPSSSVTALNAHQWLINAAKVLETLELKFEWINNKSIRLWHRQRLLGDIYLSQSQKIALKPIKQTVVGQQFGQMELSLPSKLTQYRQQKQATSALAEAITRLSKGQHFYLLNTLAQTADTRDIDRLWLEYWLVEKLLDEPKTGSREAILTVYSQQLNVFRAKVALDLYQQQPDYIKYKQMFYNSFGQYWQNSEDAPFTFSAIVYQGPLYYQKVWQQSLARYIYQSTKDCKNQQDIYNTLVVNEPADTLQVVLKRLLGEPVDAIPLITRIQHALDAQDFRSGRCTFLRQ</sequence>
<dbReference type="EMBL" id="CP136522">
    <property type="protein sequence ID" value="WOT06653.1"/>
    <property type="molecule type" value="Genomic_DNA"/>
</dbReference>
<dbReference type="Proteomes" id="UP001529491">
    <property type="component" value="Chromosome"/>
</dbReference>
<dbReference type="PANTHER" id="PTHR11804">
    <property type="entry name" value="PROTEASE M3 THIMET OLIGOPEPTIDASE-RELATED"/>
    <property type="match status" value="1"/>
</dbReference>
<dbReference type="InterPro" id="IPR024077">
    <property type="entry name" value="Neurolysin/TOP_dom2"/>
</dbReference>
<dbReference type="Gene3D" id="1.10.1370.10">
    <property type="entry name" value="Neurolysin, domain 3"/>
    <property type="match status" value="1"/>
</dbReference>
<organism evidence="1 2">
    <name type="scientific">Shewanella youngdeokensis</name>
    <dbReference type="NCBI Taxonomy" id="2999068"/>
    <lineage>
        <taxon>Bacteria</taxon>
        <taxon>Pseudomonadati</taxon>
        <taxon>Pseudomonadota</taxon>
        <taxon>Gammaproteobacteria</taxon>
        <taxon>Alteromonadales</taxon>
        <taxon>Shewanellaceae</taxon>
        <taxon>Shewanella</taxon>
    </lineage>
</organism>
<name>A0ABZ0K275_9GAMM</name>
<gene>
    <name evidence="1" type="ORF">RGE70_07810</name>
</gene>
<reference evidence="1 2" key="1">
    <citation type="submission" date="2023-10" db="EMBL/GenBank/DDBJ databases">
        <title>Complete genome sequence of Shewanella sp. DAU334.</title>
        <authorList>
            <person name="Lee Y.-S."/>
            <person name="Jeong H.-R."/>
            <person name="Hwang E.-J."/>
            <person name="Choi Y.-L."/>
            <person name="Kim G.-D."/>
        </authorList>
    </citation>
    <scope>NUCLEOTIDE SEQUENCE [LARGE SCALE GENOMIC DNA]</scope>
    <source>
        <strain evidence="1 2">DAU334</strain>
    </source>
</reference>
<dbReference type="PANTHER" id="PTHR11804:SF84">
    <property type="entry name" value="SACCHAROLYSIN"/>
    <property type="match status" value="1"/>
</dbReference>
<dbReference type="RefSeq" id="WP_310470927.1">
    <property type="nucleotide sequence ID" value="NZ_CP136522.1"/>
</dbReference>
<accession>A0ABZ0K275</accession>
<evidence type="ECO:0000313" key="2">
    <source>
        <dbReference type="Proteomes" id="UP001529491"/>
    </source>
</evidence>
<proteinExistence type="predicted"/>
<keyword evidence="2" id="KW-1185">Reference proteome</keyword>
<dbReference type="InterPro" id="IPR045090">
    <property type="entry name" value="Pept_M3A_M3B"/>
</dbReference>
<dbReference type="SUPFAM" id="SSF55486">
    <property type="entry name" value="Metalloproteases ('zincins'), catalytic domain"/>
    <property type="match status" value="1"/>
</dbReference>
<evidence type="ECO:0000313" key="1">
    <source>
        <dbReference type="EMBL" id="WOT06653.1"/>
    </source>
</evidence>